<evidence type="ECO:0000313" key="1">
    <source>
        <dbReference type="EMBL" id="SVA99372.1"/>
    </source>
</evidence>
<sequence>MKNILARGGIEFLAVLLGISASLWIDNNNKKEDLVLQREETYQLLENQTDSLLSYTNNMLDYYEMQGKRFGIIIDQWESIQFDTIKNQSAYVRDIWAAFSNAFYPDFSTYETLVNSGQINFVNFETINSFGRLFKSMDIINSAQNKESEWRDFLDKYFNNEYAKYAVKYNPSSDLFTFLKLTKTDPIVFSHLKSIAGFQAFRKNRVQNFKDKLVNIQNHLAKIN</sequence>
<gene>
    <name evidence="1" type="ORF">METZ01_LOCUS152226</name>
</gene>
<name>A0A382AE53_9ZZZZ</name>
<organism evidence="1">
    <name type="scientific">marine metagenome</name>
    <dbReference type="NCBI Taxonomy" id="408172"/>
    <lineage>
        <taxon>unclassified sequences</taxon>
        <taxon>metagenomes</taxon>
        <taxon>ecological metagenomes</taxon>
    </lineage>
</organism>
<dbReference type="EMBL" id="UINC01024870">
    <property type="protein sequence ID" value="SVA99372.1"/>
    <property type="molecule type" value="Genomic_DNA"/>
</dbReference>
<proteinExistence type="predicted"/>
<protein>
    <submittedName>
        <fullName evidence="1">Uncharacterized protein</fullName>
    </submittedName>
</protein>
<reference evidence="1" key="1">
    <citation type="submission" date="2018-05" db="EMBL/GenBank/DDBJ databases">
        <authorList>
            <person name="Lanie J.A."/>
            <person name="Ng W.-L."/>
            <person name="Kazmierczak K.M."/>
            <person name="Andrzejewski T.M."/>
            <person name="Davidsen T.M."/>
            <person name="Wayne K.J."/>
            <person name="Tettelin H."/>
            <person name="Glass J.I."/>
            <person name="Rusch D."/>
            <person name="Podicherti R."/>
            <person name="Tsui H.-C.T."/>
            <person name="Winkler M.E."/>
        </authorList>
    </citation>
    <scope>NUCLEOTIDE SEQUENCE</scope>
</reference>
<accession>A0A382AE53</accession>
<dbReference type="AlphaFoldDB" id="A0A382AE53"/>